<protein>
    <submittedName>
        <fullName evidence="1">DUF4145 domain-containing protein</fullName>
    </submittedName>
</protein>
<dbReference type="Proteomes" id="UP000276407">
    <property type="component" value="Chromosome 2"/>
</dbReference>
<reference evidence="1 2" key="1">
    <citation type="submission" date="2018-11" db="EMBL/GenBank/DDBJ databases">
        <title>Complete genome sequence of Leptospira kmetyi isolate LS 001/16 from soil sample associated with a leptospirosis patient in Kelantan.</title>
        <authorList>
            <person name="Muhammad Yusoff F."/>
            <person name="Muhammad Yusoff S."/>
            <person name="Ahmad M.N."/>
            <person name="Yusof N.Y."/>
            <person name="Aziah I."/>
        </authorList>
    </citation>
    <scope>NUCLEOTIDE SEQUENCE [LARGE SCALE GENOMIC DNA]</scope>
    <source>
        <strain evidence="1 2">LS 001/16</strain>
    </source>
</reference>
<evidence type="ECO:0000313" key="2">
    <source>
        <dbReference type="Proteomes" id="UP000276407"/>
    </source>
</evidence>
<accession>A0AAD0UR77</accession>
<proteinExistence type="predicted"/>
<sequence length="112" mass="12899">MIIVYMMGCAVLMRRFLEILIIHCYEHLKIEITIKNADGSFKMLSDIVTDAKANSILNLSRNTKKCLDSFRDIGNFGAHKIYYSTKNSDIDNIKINYRATIEELLYKSGLRS</sequence>
<evidence type="ECO:0000313" key="1">
    <source>
        <dbReference type="EMBL" id="AYV57680.1"/>
    </source>
</evidence>
<organism evidence="1 2">
    <name type="scientific">Leptospira kmetyi</name>
    <dbReference type="NCBI Taxonomy" id="408139"/>
    <lineage>
        <taxon>Bacteria</taxon>
        <taxon>Pseudomonadati</taxon>
        <taxon>Spirochaetota</taxon>
        <taxon>Spirochaetia</taxon>
        <taxon>Leptospirales</taxon>
        <taxon>Leptospiraceae</taxon>
        <taxon>Leptospira</taxon>
    </lineage>
</organism>
<dbReference type="AlphaFoldDB" id="A0AAD0UR77"/>
<dbReference type="EMBL" id="CP033615">
    <property type="protein sequence ID" value="AYV57680.1"/>
    <property type="molecule type" value="Genomic_DNA"/>
</dbReference>
<name>A0AAD0UR77_9LEPT</name>
<dbReference type="RefSeq" id="WP_123180405.1">
    <property type="nucleotide sequence ID" value="NZ_CP033615.1"/>
</dbReference>
<dbReference type="KEGG" id="lkm:EFP84_18725"/>
<gene>
    <name evidence="1" type="ORF">EFP84_18725</name>
</gene>